<evidence type="ECO:0000313" key="3">
    <source>
        <dbReference type="Proteomes" id="UP000280197"/>
    </source>
</evidence>
<dbReference type="AlphaFoldDB" id="A0A3S9IEB3"/>
<sequence length="86" mass="8923">MPSAAGTVLDIAGRYAIVNGSSPAKQYVGDRGVHSDPQPIVIRSVTAASVRGTKSWTPGSGNGFVTAEDLHIRPPPTPHPPHTLSN</sequence>
<dbReference type="RefSeq" id="WP_126276497.1">
    <property type="nucleotide sequence ID" value="NZ_CP034463.1"/>
</dbReference>
<organism evidence="2 3">
    <name type="scientific">Streptomyces aquilus</name>
    <dbReference type="NCBI Taxonomy" id="2548456"/>
    <lineage>
        <taxon>Bacteria</taxon>
        <taxon>Bacillati</taxon>
        <taxon>Actinomycetota</taxon>
        <taxon>Actinomycetes</taxon>
        <taxon>Kitasatosporales</taxon>
        <taxon>Streptomycetaceae</taxon>
        <taxon>Streptomyces</taxon>
    </lineage>
</organism>
<dbReference type="Proteomes" id="UP000280197">
    <property type="component" value="Chromosome"/>
</dbReference>
<dbReference type="KEGG" id="saqu:EJC51_45630"/>
<evidence type="ECO:0000313" key="2">
    <source>
        <dbReference type="EMBL" id="AZP22696.1"/>
    </source>
</evidence>
<dbReference type="EMBL" id="CP034463">
    <property type="protein sequence ID" value="AZP22696.1"/>
    <property type="molecule type" value="Genomic_DNA"/>
</dbReference>
<accession>A0A3S9IEB3</accession>
<reference evidence="2 3" key="1">
    <citation type="submission" date="2018-12" db="EMBL/GenBank/DDBJ databases">
        <authorList>
            <person name="Li K."/>
        </authorList>
    </citation>
    <scope>NUCLEOTIDE SEQUENCE [LARGE SCALE GENOMIC DNA]</scope>
    <source>
        <strain evidence="3">CR22</strain>
    </source>
</reference>
<name>A0A3S9IEB3_9ACTN</name>
<gene>
    <name evidence="2" type="ORF">EJC51_45630</name>
</gene>
<proteinExistence type="predicted"/>
<evidence type="ECO:0000256" key="1">
    <source>
        <dbReference type="SAM" id="MobiDB-lite"/>
    </source>
</evidence>
<protein>
    <submittedName>
        <fullName evidence="2">Uncharacterized protein</fullName>
    </submittedName>
</protein>
<feature type="region of interest" description="Disordered" evidence="1">
    <location>
        <begin position="53"/>
        <end position="86"/>
    </location>
</feature>
<feature type="compositionally biased region" description="Pro residues" evidence="1">
    <location>
        <begin position="73"/>
        <end position="86"/>
    </location>
</feature>
<keyword evidence="3" id="KW-1185">Reference proteome</keyword>